<proteinExistence type="predicted"/>
<evidence type="ECO:0000256" key="3">
    <source>
        <dbReference type="ARBA" id="ARBA00022723"/>
    </source>
</evidence>
<dbReference type="Pfam" id="PF01435">
    <property type="entry name" value="Peptidase_M48"/>
    <property type="match status" value="1"/>
</dbReference>
<dbReference type="InterPro" id="IPR011990">
    <property type="entry name" value="TPR-like_helical_dom_sf"/>
</dbReference>
<comment type="caution">
    <text evidence="8">The sequence shown here is derived from an EMBL/GenBank/DDBJ whole genome shotgun (WGS) entry which is preliminary data.</text>
</comment>
<reference evidence="8" key="1">
    <citation type="journal article" date="2021" name="PeerJ">
        <title>Extensive microbial diversity within the chicken gut microbiome revealed by metagenomics and culture.</title>
        <authorList>
            <person name="Gilroy R."/>
            <person name="Ravi A."/>
            <person name="Getino M."/>
            <person name="Pursley I."/>
            <person name="Horton D.L."/>
            <person name="Alikhan N.F."/>
            <person name="Baker D."/>
            <person name="Gharbi K."/>
            <person name="Hall N."/>
            <person name="Watson M."/>
            <person name="Adriaenssens E.M."/>
            <person name="Foster-Nyarko E."/>
            <person name="Jarju S."/>
            <person name="Secka A."/>
            <person name="Antonio M."/>
            <person name="Oren A."/>
            <person name="Chaudhuri R.R."/>
            <person name="La Ragione R."/>
            <person name="Hildebrand F."/>
            <person name="Pallen M.J."/>
        </authorList>
    </citation>
    <scope>NUCLEOTIDE SEQUENCE</scope>
    <source>
        <strain evidence="8">378</strain>
    </source>
</reference>
<accession>A0A948WXD6</accession>
<keyword evidence="3" id="KW-0479">Metal-binding</keyword>
<evidence type="ECO:0000256" key="1">
    <source>
        <dbReference type="ARBA" id="ARBA00001947"/>
    </source>
</evidence>
<keyword evidence="5" id="KW-0862">Zinc</keyword>
<evidence type="ECO:0000256" key="6">
    <source>
        <dbReference type="ARBA" id="ARBA00023049"/>
    </source>
</evidence>
<dbReference type="AlphaFoldDB" id="A0A948WXD6"/>
<gene>
    <name evidence="8" type="ORF">H9847_02425</name>
</gene>
<dbReference type="EC" id="3.4.24.-" evidence="8"/>
<dbReference type="EMBL" id="JAHLFE010000044">
    <property type="protein sequence ID" value="MBU3843715.1"/>
    <property type="molecule type" value="Genomic_DNA"/>
</dbReference>
<dbReference type="GO" id="GO:0051603">
    <property type="term" value="P:proteolysis involved in protein catabolic process"/>
    <property type="evidence" value="ECO:0007669"/>
    <property type="project" value="TreeGrafter"/>
</dbReference>
<dbReference type="CDD" id="cd07333">
    <property type="entry name" value="M48C_bepA_like"/>
    <property type="match status" value="1"/>
</dbReference>
<name>A0A948WXD6_9GAMM</name>
<evidence type="ECO:0000256" key="5">
    <source>
        <dbReference type="ARBA" id="ARBA00022833"/>
    </source>
</evidence>
<sequence>MTLTLSSLMSFLLAAKPRTVATPVAASSRNSSKRLRRLSLSCGGALLFSAAAMLVTPSATAAEFYDDSNILIPQMGTAGALGISVQREKAIGDFFLRTARANLPVIDDPVLNEYVTSLGNRLLSHADNVQFPFDFFVVKNNDLNASAFLGGKVVINTGLFNYASTEDEFASVLAHEISHVTQRHIARFVEKMTMANRLSTAGVVGSIVMAILNPAVGLAAMSTTMGASMQSGINFTRDNEYEADRIGITLLYRAGLNPQGMVDMFRYLNSQQGNINPAFTLLIDHPLSDVRMAEAQNRVAQFEHRPDSTNPDYQYARARVAVRYTMPDDEKSLRDFKQGLKHNARGYTEYYQNYALALVCYELKEYDEAAGYLRRLPQSQQSNLFVLDLFTDIDIARGQPQQAVARLQPFYKRTPRNQVIVANLASAYNENMQYSRARDLLVGYLRYKPKDVLALNLLATTYTKLKNQCDTLQTRGEVYALSAAYPQAMGMFNQALQTCTEMLTRERIKARVSELVTQRSFDESLLR</sequence>
<dbReference type="InterPro" id="IPR001915">
    <property type="entry name" value="Peptidase_M48"/>
</dbReference>
<evidence type="ECO:0000313" key="8">
    <source>
        <dbReference type="EMBL" id="MBU3843715.1"/>
    </source>
</evidence>
<comment type="cofactor">
    <cofactor evidence="1">
        <name>Zn(2+)</name>
        <dbReference type="ChEBI" id="CHEBI:29105"/>
    </cofactor>
</comment>
<evidence type="ECO:0000256" key="4">
    <source>
        <dbReference type="ARBA" id="ARBA00022801"/>
    </source>
</evidence>
<evidence type="ECO:0000259" key="7">
    <source>
        <dbReference type="Pfam" id="PF01435"/>
    </source>
</evidence>
<dbReference type="PANTHER" id="PTHR22726">
    <property type="entry name" value="METALLOENDOPEPTIDASE OMA1"/>
    <property type="match status" value="1"/>
</dbReference>
<keyword evidence="4 8" id="KW-0378">Hydrolase</keyword>
<protein>
    <submittedName>
        <fullName evidence="8">M48 family metalloprotease</fullName>
        <ecNumber evidence="8">3.4.24.-</ecNumber>
    </submittedName>
</protein>
<reference evidence="8" key="2">
    <citation type="submission" date="2021-04" db="EMBL/GenBank/DDBJ databases">
        <authorList>
            <person name="Gilroy R."/>
        </authorList>
    </citation>
    <scope>NUCLEOTIDE SEQUENCE</scope>
    <source>
        <strain evidence="8">378</strain>
    </source>
</reference>
<dbReference type="SUPFAM" id="SSF48452">
    <property type="entry name" value="TPR-like"/>
    <property type="match status" value="1"/>
</dbReference>
<feature type="domain" description="Peptidase M48" evidence="7">
    <location>
        <begin position="112"/>
        <end position="298"/>
    </location>
</feature>
<evidence type="ECO:0000313" key="9">
    <source>
        <dbReference type="Proteomes" id="UP000733611"/>
    </source>
</evidence>
<dbReference type="GO" id="GO:0046872">
    <property type="term" value="F:metal ion binding"/>
    <property type="evidence" value="ECO:0007669"/>
    <property type="project" value="UniProtKB-KW"/>
</dbReference>
<dbReference type="PANTHER" id="PTHR22726:SF1">
    <property type="entry name" value="METALLOENDOPEPTIDASE OMA1, MITOCHONDRIAL"/>
    <property type="match status" value="1"/>
</dbReference>
<keyword evidence="6 8" id="KW-0482">Metalloprotease</keyword>
<dbReference type="GO" id="GO:0016020">
    <property type="term" value="C:membrane"/>
    <property type="evidence" value="ECO:0007669"/>
    <property type="project" value="TreeGrafter"/>
</dbReference>
<keyword evidence="2" id="KW-0645">Protease</keyword>
<dbReference type="Proteomes" id="UP000733611">
    <property type="component" value="Unassembled WGS sequence"/>
</dbReference>
<evidence type="ECO:0000256" key="2">
    <source>
        <dbReference type="ARBA" id="ARBA00022670"/>
    </source>
</evidence>
<dbReference type="Pfam" id="PF14559">
    <property type="entry name" value="TPR_19"/>
    <property type="match status" value="1"/>
</dbReference>
<dbReference type="GO" id="GO:0004222">
    <property type="term" value="F:metalloendopeptidase activity"/>
    <property type="evidence" value="ECO:0007669"/>
    <property type="project" value="InterPro"/>
</dbReference>
<dbReference type="InterPro" id="IPR051156">
    <property type="entry name" value="Mito/Outer_Membr_Metalloprot"/>
</dbReference>
<organism evidence="8 9">
    <name type="scientific">Candidatus Anaerobiospirillum pullicola</name>
    <dbReference type="NCBI Taxonomy" id="2838451"/>
    <lineage>
        <taxon>Bacteria</taxon>
        <taxon>Pseudomonadati</taxon>
        <taxon>Pseudomonadota</taxon>
        <taxon>Gammaproteobacteria</taxon>
        <taxon>Aeromonadales</taxon>
        <taxon>Succinivibrionaceae</taxon>
        <taxon>Anaerobiospirillum</taxon>
    </lineage>
</organism>
<dbReference type="Gene3D" id="1.25.40.10">
    <property type="entry name" value="Tetratricopeptide repeat domain"/>
    <property type="match status" value="2"/>
</dbReference>
<dbReference type="Gene3D" id="3.30.2010.10">
    <property type="entry name" value="Metalloproteases ('zincins'), catalytic domain"/>
    <property type="match status" value="1"/>
</dbReference>